<sequence length="166" mass="19141">MRRQQSSTELLTNQALFRYNTAMHDYFQQYKGRGDYRLRLAFAGSLRRVVQQYQATTLFVPIPTSPNHFEERQFDPVLGLYSDILPLTCLLACHDHADHQAQLTRHQRLISPQYFYCETPATPKNGIKQILLLDDIYTTGTTLYHGLAALRQAGYRGKMTSLTLAR</sequence>
<evidence type="ECO:0000256" key="1">
    <source>
        <dbReference type="ARBA" id="ARBA00008007"/>
    </source>
</evidence>
<dbReference type="InterPro" id="IPR051910">
    <property type="entry name" value="ComF/GntX_DNA_util-trans"/>
</dbReference>
<gene>
    <name evidence="2" type="ORF">ACFQ4R_11340</name>
</gene>
<dbReference type="Proteomes" id="UP001597191">
    <property type="component" value="Unassembled WGS sequence"/>
</dbReference>
<reference evidence="3" key="1">
    <citation type="journal article" date="2019" name="Int. J. Syst. Evol. Microbiol.">
        <title>The Global Catalogue of Microorganisms (GCM) 10K type strain sequencing project: providing services to taxonomists for standard genome sequencing and annotation.</title>
        <authorList>
            <consortium name="The Broad Institute Genomics Platform"/>
            <consortium name="The Broad Institute Genome Sequencing Center for Infectious Disease"/>
            <person name="Wu L."/>
            <person name="Ma J."/>
        </authorList>
    </citation>
    <scope>NUCLEOTIDE SEQUENCE [LARGE SCALE GENOMIC DNA]</scope>
    <source>
        <strain evidence="3">CCM 8937</strain>
    </source>
</reference>
<protein>
    <submittedName>
        <fullName evidence="2">ComF family protein</fullName>
    </submittedName>
</protein>
<comment type="similarity">
    <text evidence="1">Belongs to the ComF/GntX family.</text>
</comment>
<accession>A0ABW4BQG4</accession>
<dbReference type="InterPro" id="IPR000836">
    <property type="entry name" value="PRTase_dom"/>
</dbReference>
<name>A0ABW4BQG4_9LACO</name>
<comment type="caution">
    <text evidence="2">The sequence shown here is derived from an EMBL/GenBank/DDBJ whole genome shotgun (WGS) entry which is preliminary data.</text>
</comment>
<dbReference type="InterPro" id="IPR029057">
    <property type="entry name" value="PRTase-like"/>
</dbReference>
<dbReference type="EMBL" id="JBHTOH010000094">
    <property type="protein sequence ID" value="MFD1412174.1"/>
    <property type="molecule type" value="Genomic_DNA"/>
</dbReference>
<dbReference type="SUPFAM" id="SSF53271">
    <property type="entry name" value="PRTase-like"/>
    <property type="match status" value="1"/>
</dbReference>
<dbReference type="PANTHER" id="PTHR47505:SF1">
    <property type="entry name" value="DNA UTILIZATION PROTEIN YHGH"/>
    <property type="match status" value="1"/>
</dbReference>
<keyword evidence="3" id="KW-1185">Reference proteome</keyword>
<evidence type="ECO:0000313" key="3">
    <source>
        <dbReference type="Proteomes" id="UP001597191"/>
    </source>
</evidence>
<dbReference type="CDD" id="cd06223">
    <property type="entry name" value="PRTases_typeI"/>
    <property type="match status" value="1"/>
</dbReference>
<evidence type="ECO:0000313" key="2">
    <source>
        <dbReference type="EMBL" id="MFD1412174.1"/>
    </source>
</evidence>
<dbReference type="RefSeq" id="WP_125648137.1">
    <property type="nucleotide sequence ID" value="NZ_JBHTOH010000094.1"/>
</dbReference>
<dbReference type="PANTHER" id="PTHR47505">
    <property type="entry name" value="DNA UTILIZATION PROTEIN YHGH"/>
    <property type="match status" value="1"/>
</dbReference>
<organism evidence="2 3">
    <name type="scientific">Lapidilactobacillus gannanensis</name>
    <dbReference type="NCBI Taxonomy" id="2486002"/>
    <lineage>
        <taxon>Bacteria</taxon>
        <taxon>Bacillati</taxon>
        <taxon>Bacillota</taxon>
        <taxon>Bacilli</taxon>
        <taxon>Lactobacillales</taxon>
        <taxon>Lactobacillaceae</taxon>
        <taxon>Lapidilactobacillus</taxon>
    </lineage>
</organism>
<proteinExistence type="inferred from homology"/>